<reference evidence="2 3" key="1">
    <citation type="submission" date="2017-03" db="EMBL/GenBank/DDBJ databases">
        <title>WGS assembly of Porphyra umbilicalis.</title>
        <authorList>
            <person name="Brawley S.H."/>
            <person name="Blouin N.A."/>
            <person name="Ficko-Blean E."/>
            <person name="Wheeler G.L."/>
            <person name="Lohr M."/>
            <person name="Goodson H.V."/>
            <person name="Jenkins J.W."/>
            <person name="Blaby-Haas C.E."/>
            <person name="Helliwell K.E."/>
            <person name="Chan C."/>
            <person name="Marriage T."/>
            <person name="Bhattacharya D."/>
            <person name="Klein A.S."/>
            <person name="Badis Y."/>
            <person name="Brodie J."/>
            <person name="Cao Y."/>
            <person name="Collen J."/>
            <person name="Dittami S.M."/>
            <person name="Gachon C.M."/>
            <person name="Green B.R."/>
            <person name="Karpowicz S."/>
            <person name="Kim J.W."/>
            <person name="Kudahl U."/>
            <person name="Lin S."/>
            <person name="Michel G."/>
            <person name="Mittag M."/>
            <person name="Olson B.J."/>
            <person name="Pangilinan J."/>
            <person name="Peng Y."/>
            <person name="Qiu H."/>
            <person name="Shu S."/>
            <person name="Singer J.T."/>
            <person name="Smith A.G."/>
            <person name="Sprecher B.N."/>
            <person name="Wagner V."/>
            <person name="Wang W."/>
            <person name="Wang Z.-Y."/>
            <person name="Yan J."/>
            <person name="Yarish C."/>
            <person name="Zoeuner-Riek S."/>
            <person name="Zhuang Y."/>
            <person name="Zou Y."/>
            <person name="Lindquist E.A."/>
            <person name="Grimwood J."/>
            <person name="Barry K."/>
            <person name="Rokhsar D.S."/>
            <person name="Schmutz J."/>
            <person name="Stiller J.W."/>
            <person name="Grossman A.R."/>
            <person name="Prochnik S.E."/>
        </authorList>
    </citation>
    <scope>NUCLEOTIDE SEQUENCE [LARGE SCALE GENOMIC DNA]</scope>
    <source>
        <strain evidence="2">4086291</strain>
    </source>
</reference>
<gene>
    <name evidence="2" type="ORF">BU14_0085s0026</name>
</gene>
<dbReference type="Proteomes" id="UP000218209">
    <property type="component" value="Unassembled WGS sequence"/>
</dbReference>
<dbReference type="EMBL" id="KV918796">
    <property type="protein sequence ID" value="OSX79175.1"/>
    <property type="molecule type" value="Genomic_DNA"/>
</dbReference>
<keyword evidence="3" id="KW-1185">Reference proteome</keyword>
<name>A0A1X6PEL4_PORUM</name>
<evidence type="ECO:0000313" key="2">
    <source>
        <dbReference type="EMBL" id="OSX79175.1"/>
    </source>
</evidence>
<accession>A0A1X6PEL4</accession>
<dbReference type="AlphaFoldDB" id="A0A1X6PEL4"/>
<proteinExistence type="predicted"/>
<evidence type="ECO:0000313" key="3">
    <source>
        <dbReference type="Proteomes" id="UP000218209"/>
    </source>
</evidence>
<evidence type="ECO:0000256" key="1">
    <source>
        <dbReference type="SAM" id="MobiDB-lite"/>
    </source>
</evidence>
<organism evidence="2 3">
    <name type="scientific">Porphyra umbilicalis</name>
    <name type="common">Purple laver</name>
    <name type="synonym">Red alga</name>
    <dbReference type="NCBI Taxonomy" id="2786"/>
    <lineage>
        <taxon>Eukaryota</taxon>
        <taxon>Rhodophyta</taxon>
        <taxon>Bangiophyceae</taxon>
        <taxon>Bangiales</taxon>
        <taxon>Bangiaceae</taxon>
        <taxon>Porphyra</taxon>
    </lineage>
</organism>
<sequence length="665" mass="72661">MWVSRRGGLLCSCFAGTQNALFLSTSSRSMDCHHVRALRTALDTAGVDIERFRSRMRLRADAAPFTRSVTYGSTVLWIVLYRAVYSLVSFTADNAASCIAPACRRFKARFGHVLAARAHCKLQGIKGSGEPPSTAGGPQDGNKASTAGMTVGSWICTGENCGRVVEYDGNADALFNFRRQNRKRQWLLFSRGIVEKLVSFIIAARSTYTAATRHLAADVRSFGLRRQDVVKLGTAAVRTFIVPPESARYPICGPNPSFIVIDGQALGCSDPDDADPIRPSVNCPVLDMPAPKLCVLPEAPLRAAIDKMLRGSAPSTSAQEDLLRDWAGSVRPIGRHSPGAAGALVFFRFFPLGDGNVGGAPRSSPGGRGGAGAAEAADPVADDDQEGADGRPSQGRRKKRKAERNLESAVREDDDGNLVLGGKGRVPKKMTETWRDRTGLCAPNFTEFSRDDDGVWLCVRPFLQAFLTEAVSSMFQSHEEKAVWLLANTIRLGGRSDWRENTEAVDGVGFVASFIGFVDDNLETDRRLRLAVGELLLRAVDVEKEADEMFEREAGKKSNMDRGWANAEYCFKWNNRPTPADYKMWRSEQGELGDVDEDEPLVCFEYFAGLPRVRPGIRDSGAEKRRVGYKGKDKHVADVEGDGDSCNKAFSVKAGLSQGVFNVRR</sequence>
<protein>
    <submittedName>
        <fullName evidence="2">Uncharacterized protein</fullName>
    </submittedName>
</protein>
<feature type="region of interest" description="Disordered" evidence="1">
    <location>
        <begin position="358"/>
        <end position="424"/>
    </location>
</feature>